<feature type="transmembrane region" description="Helical" evidence="10">
    <location>
        <begin position="33"/>
        <end position="55"/>
    </location>
</feature>
<evidence type="ECO:0000256" key="10">
    <source>
        <dbReference type="RuleBase" id="RU351113"/>
    </source>
</evidence>
<evidence type="ECO:0000256" key="3">
    <source>
        <dbReference type="ARBA" id="ARBA00022606"/>
    </source>
</evidence>
<dbReference type="GO" id="GO:0007165">
    <property type="term" value="P:signal transduction"/>
    <property type="evidence" value="ECO:0007669"/>
    <property type="project" value="UniProtKB-KW"/>
</dbReference>
<dbReference type="PANTHER" id="PTHR21137">
    <property type="entry name" value="ODORANT RECEPTOR"/>
    <property type="match status" value="1"/>
</dbReference>
<dbReference type="Proteomes" id="UP000007266">
    <property type="component" value="Linkage group 5"/>
</dbReference>
<comment type="similarity">
    <text evidence="10">Belongs to the insect chemoreceptor superfamily. Heteromeric odorant receptor channel (TC 1.A.69) family.</text>
</comment>
<evidence type="ECO:0000256" key="7">
    <source>
        <dbReference type="ARBA" id="ARBA00023136"/>
    </source>
</evidence>
<keyword evidence="7 10" id="KW-0472">Membrane</keyword>
<evidence type="ECO:0000313" key="12">
    <source>
        <dbReference type="Proteomes" id="UP000007266"/>
    </source>
</evidence>
<feature type="transmembrane region" description="Helical" evidence="10">
    <location>
        <begin position="286"/>
        <end position="306"/>
    </location>
</feature>
<evidence type="ECO:0000313" key="11">
    <source>
        <dbReference type="EMBL" id="EFA04742.1"/>
    </source>
</evidence>
<keyword evidence="9 10" id="KW-0807">Transducer</keyword>
<organism evidence="11 12">
    <name type="scientific">Tribolium castaneum</name>
    <name type="common">Red flour beetle</name>
    <dbReference type="NCBI Taxonomy" id="7070"/>
    <lineage>
        <taxon>Eukaryota</taxon>
        <taxon>Metazoa</taxon>
        <taxon>Ecdysozoa</taxon>
        <taxon>Arthropoda</taxon>
        <taxon>Hexapoda</taxon>
        <taxon>Insecta</taxon>
        <taxon>Pterygota</taxon>
        <taxon>Neoptera</taxon>
        <taxon>Endopterygota</taxon>
        <taxon>Coleoptera</taxon>
        <taxon>Polyphaga</taxon>
        <taxon>Cucujiformia</taxon>
        <taxon>Tenebrionidae</taxon>
        <taxon>Tenebrionidae incertae sedis</taxon>
        <taxon>Tribolium</taxon>
    </lineage>
</organism>
<dbReference type="InterPro" id="IPR004117">
    <property type="entry name" value="7tm6_olfct_rcpt"/>
</dbReference>
<keyword evidence="4 10" id="KW-0812">Transmembrane</keyword>
<evidence type="ECO:0000256" key="8">
    <source>
        <dbReference type="ARBA" id="ARBA00023170"/>
    </source>
</evidence>
<evidence type="ECO:0000256" key="2">
    <source>
        <dbReference type="ARBA" id="ARBA00022475"/>
    </source>
</evidence>
<keyword evidence="2" id="KW-1003">Cell membrane</keyword>
<dbReference type="PANTHER" id="PTHR21137:SF35">
    <property type="entry name" value="ODORANT RECEPTOR 19A-RELATED"/>
    <property type="match status" value="1"/>
</dbReference>
<dbReference type="AlphaFoldDB" id="D6WJK9"/>
<reference evidence="11 12" key="2">
    <citation type="journal article" date="2010" name="Nucleic Acids Res.">
        <title>BeetleBase in 2010: revisions to provide comprehensive genomic information for Tribolium castaneum.</title>
        <authorList>
            <person name="Kim H.S."/>
            <person name="Murphy T."/>
            <person name="Xia J."/>
            <person name="Caragea D."/>
            <person name="Park Y."/>
            <person name="Beeman R.W."/>
            <person name="Lorenzen M.D."/>
            <person name="Butcher S."/>
            <person name="Manak J.R."/>
            <person name="Brown S.J."/>
        </authorList>
    </citation>
    <scope>GENOME REANNOTATION</scope>
    <source>
        <strain evidence="11 12">Georgia GA2</strain>
    </source>
</reference>
<evidence type="ECO:0000256" key="9">
    <source>
        <dbReference type="ARBA" id="ARBA00023224"/>
    </source>
</evidence>
<evidence type="ECO:0000256" key="4">
    <source>
        <dbReference type="ARBA" id="ARBA00022692"/>
    </source>
</evidence>
<reference evidence="11 12" key="1">
    <citation type="journal article" date="2008" name="Nature">
        <title>The genome of the model beetle and pest Tribolium castaneum.</title>
        <authorList>
            <consortium name="Tribolium Genome Sequencing Consortium"/>
            <person name="Richards S."/>
            <person name="Gibbs R.A."/>
            <person name="Weinstock G.M."/>
            <person name="Brown S.J."/>
            <person name="Denell R."/>
            <person name="Beeman R.W."/>
            <person name="Gibbs R."/>
            <person name="Beeman R.W."/>
            <person name="Brown S.J."/>
            <person name="Bucher G."/>
            <person name="Friedrich M."/>
            <person name="Grimmelikhuijzen C.J."/>
            <person name="Klingler M."/>
            <person name="Lorenzen M."/>
            <person name="Richards S."/>
            <person name="Roth S."/>
            <person name="Schroder R."/>
            <person name="Tautz D."/>
            <person name="Zdobnov E.M."/>
            <person name="Muzny D."/>
            <person name="Gibbs R.A."/>
            <person name="Weinstock G.M."/>
            <person name="Attaway T."/>
            <person name="Bell S."/>
            <person name="Buhay C.J."/>
            <person name="Chandrabose M.N."/>
            <person name="Chavez D."/>
            <person name="Clerk-Blankenburg K.P."/>
            <person name="Cree A."/>
            <person name="Dao M."/>
            <person name="Davis C."/>
            <person name="Chacko J."/>
            <person name="Dinh H."/>
            <person name="Dugan-Rocha S."/>
            <person name="Fowler G."/>
            <person name="Garner T.T."/>
            <person name="Garnes J."/>
            <person name="Gnirke A."/>
            <person name="Hawes A."/>
            <person name="Hernandez J."/>
            <person name="Hines S."/>
            <person name="Holder M."/>
            <person name="Hume J."/>
            <person name="Jhangiani S.N."/>
            <person name="Joshi V."/>
            <person name="Khan Z.M."/>
            <person name="Jackson L."/>
            <person name="Kovar C."/>
            <person name="Kowis A."/>
            <person name="Lee S."/>
            <person name="Lewis L.R."/>
            <person name="Margolis J."/>
            <person name="Morgan M."/>
            <person name="Nazareth L.V."/>
            <person name="Nguyen N."/>
            <person name="Okwuonu G."/>
            <person name="Parker D."/>
            <person name="Richards S."/>
            <person name="Ruiz S.J."/>
            <person name="Santibanez J."/>
            <person name="Savard J."/>
            <person name="Scherer S.E."/>
            <person name="Schneider B."/>
            <person name="Sodergren E."/>
            <person name="Tautz D."/>
            <person name="Vattahil S."/>
            <person name="Villasana D."/>
            <person name="White C.S."/>
            <person name="Wright R."/>
            <person name="Park Y."/>
            <person name="Beeman R.W."/>
            <person name="Lord J."/>
            <person name="Oppert B."/>
            <person name="Lorenzen M."/>
            <person name="Brown S."/>
            <person name="Wang L."/>
            <person name="Savard J."/>
            <person name="Tautz D."/>
            <person name="Richards S."/>
            <person name="Weinstock G."/>
            <person name="Gibbs R.A."/>
            <person name="Liu Y."/>
            <person name="Worley K."/>
            <person name="Weinstock G."/>
            <person name="Elsik C.G."/>
            <person name="Reese J.T."/>
            <person name="Elhaik E."/>
            <person name="Landan G."/>
            <person name="Graur D."/>
            <person name="Arensburger P."/>
            <person name="Atkinson P."/>
            <person name="Beeman R.W."/>
            <person name="Beidler J."/>
            <person name="Brown S.J."/>
            <person name="Demuth J.P."/>
            <person name="Drury D.W."/>
            <person name="Du Y.Z."/>
            <person name="Fujiwara H."/>
            <person name="Lorenzen M."/>
            <person name="Maselli V."/>
            <person name="Osanai M."/>
            <person name="Park Y."/>
            <person name="Robertson H.M."/>
            <person name="Tu Z."/>
            <person name="Wang J.J."/>
            <person name="Wang S."/>
            <person name="Richards S."/>
            <person name="Song H."/>
            <person name="Zhang L."/>
            <person name="Sodergren E."/>
            <person name="Werner D."/>
            <person name="Stanke M."/>
            <person name="Morgenstern B."/>
            <person name="Solovyev V."/>
            <person name="Kosarev P."/>
            <person name="Brown G."/>
            <person name="Chen H.C."/>
            <person name="Ermolaeva O."/>
            <person name="Hlavina W."/>
            <person name="Kapustin Y."/>
            <person name="Kiryutin B."/>
            <person name="Kitts P."/>
            <person name="Maglott D."/>
            <person name="Pruitt K."/>
            <person name="Sapojnikov V."/>
            <person name="Souvorov A."/>
            <person name="Mackey A.J."/>
            <person name="Waterhouse R.M."/>
            <person name="Wyder S."/>
            <person name="Zdobnov E.M."/>
            <person name="Zdobnov E.M."/>
            <person name="Wyder S."/>
            <person name="Kriventseva E.V."/>
            <person name="Kadowaki T."/>
            <person name="Bork P."/>
            <person name="Aranda M."/>
            <person name="Bao R."/>
            <person name="Beermann A."/>
            <person name="Berns N."/>
            <person name="Bolognesi R."/>
            <person name="Bonneton F."/>
            <person name="Bopp D."/>
            <person name="Brown S.J."/>
            <person name="Bucher G."/>
            <person name="Butts T."/>
            <person name="Chaumot A."/>
            <person name="Denell R.E."/>
            <person name="Ferrier D.E."/>
            <person name="Friedrich M."/>
            <person name="Gordon C.M."/>
            <person name="Jindra M."/>
            <person name="Klingler M."/>
            <person name="Lan Q."/>
            <person name="Lattorff H.M."/>
            <person name="Laudet V."/>
            <person name="von Levetsow C."/>
            <person name="Liu Z."/>
            <person name="Lutz R."/>
            <person name="Lynch J.A."/>
            <person name="da Fonseca R.N."/>
            <person name="Posnien N."/>
            <person name="Reuter R."/>
            <person name="Roth S."/>
            <person name="Savard J."/>
            <person name="Schinko J.B."/>
            <person name="Schmitt C."/>
            <person name="Schoppmeier M."/>
            <person name="Schroder R."/>
            <person name="Shippy T.D."/>
            <person name="Simonnet F."/>
            <person name="Marques-Souza H."/>
            <person name="Tautz D."/>
            <person name="Tomoyasu Y."/>
            <person name="Trauner J."/>
            <person name="Van der Zee M."/>
            <person name="Vervoort M."/>
            <person name="Wittkopp N."/>
            <person name="Wimmer E.A."/>
            <person name="Yang X."/>
            <person name="Jones A.K."/>
            <person name="Sattelle D.B."/>
            <person name="Ebert P.R."/>
            <person name="Nelson D."/>
            <person name="Scott J.G."/>
            <person name="Beeman R.W."/>
            <person name="Muthukrishnan S."/>
            <person name="Kramer K.J."/>
            <person name="Arakane Y."/>
            <person name="Beeman R.W."/>
            <person name="Zhu Q."/>
            <person name="Hogenkamp D."/>
            <person name="Dixit R."/>
            <person name="Oppert B."/>
            <person name="Jiang H."/>
            <person name="Zou Z."/>
            <person name="Marshall J."/>
            <person name="Elpidina E."/>
            <person name="Vinokurov K."/>
            <person name="Oppert C."/>
            <person name="Zou Z."/>
            <person name="Evans J."/>
            <person name="Lu Z."/>
            <person name="Zhao P."/>
            <person name="Sumathipala N."/>
            <person name="Altincicek B."/>
            <person name="Vilcinskas A."/>
            <person name="Williams M."/>
            <person name="Hultmark D."/>
            <person name="Hetru C."/>
            <person name="Jiang H."/>
            <person name="Grimmelikhuijzen C.J."/>
            <person name="Hauser F."/>
            <person name="Cazzamali G."/>
            <person name="Williamson M."/>
            <person name="Park Y."/>
            <person name="Li B."/>
            <person name="Tanaka Y."/>
            <person name="Predel R."/>
            <person name="Neupert S."/>
            <person name="Schachtner J."/>
            <person name="Verleyen P."/>
            <person name="Raible F."/>
            <person name="Bork P."/>
            <person name="Friedrich M."/>
            <person name="Walden K.K."/>
            <person name="Robertson H.M."/>
            <person name="Angeli S."/>
            <person name="Foret S."/>
            <person name="Bucher G."/>
            <person name="Schuetz S."/>
            <person name="Maleszka R."/>
            <person name="Wimmer E.A."/>
            <person name="Beeman R.W."/>
            <person name="Lorenzen M."/>
            <person name="Tomoyasu Y."/>
            <person name="Miller S.C."/>
            <person name="Grossmann D."/>
            <person name="Bucher G."/>
        </authorList>
    </citation>
    <scope>NUCLEOTIDE SEQUENCE [LARGE SCALE GENOMIC DNA]</scope>
    <source>
        <strain evidence="11 12">Georgia GA2</strain>
    </source>
</reference>
<accession>D6WJK9</accession>
<protein>
    <recommendedName>
        <fullName evidence="10">Odorant receptor</fullName>
    </recommendedName>
</protein>
<evidence type="ECO:0000256" key="1">
    <source>
        <dbReference type="ARBA" id="ARBA00004651"/>
    </source>
</evidence>
<name>D6WJK9_TRICA</name>
<keyword evidence="6 10" id="KW-1133">Transmembrane helix</keyword>
<dbReference type="GO" id="GO:0050911">
    <property type="term" value="P:detection of chemical stimulus involved in sensory perception of smell"/>
    <property type="evidence" value="ECO:0000318"/>
    <property type="project" value="GO_Central"/>
</dbReference>
<dbReference type="GO" id="GO:0005886">
    <property type="term" value="C:plasma membrane"/>
    <property type="evidence" value="ECO:0000318"/>
    <property type="project" value="GO_Central"/>
</dbReference>
<dbReference type="HOGENOM" id="CLU_059644_1_0_1"/>
<dbReference type="EMBL" id="KQ971342">
    <property type="protein sequence ID" value="EFA04742.1"/>
    <property type="molecule type" value="Genomic_DNA"/>
</dbReference>
<evidence type="ECO:0000256" key="5">
    <source>
        <dbReference type="ARBA" id="ARBA00022725"/>
    </source>
</evidence>
<feature type="transmembrane region" description="Helical" evidence="10">
    <location>
        <begin position="255"/>
        <end position="280"/>
    </location>
</feature>
<comment type="subcellular location">
    <subcellularLocation>
        <location evidence="1 10">Cell membrane</location>
        <topology evidence="1 10">Multi-pass membrane protein</topology>
    </subcellularLocation>
</comment>
<evidence type="ECO:0000256" key="6">
    <source>
        <dbReference type="ARBA" id="ARBA00022989"/>
    </source>
</evidence>
<keyword evidence="3 10" id="KW-0716">Sensory transduction</keyword>
<dbReference type="GO" id="GO:0005549">
    <property type="term" value="F:odorant binding"/>
    <property type="evidence" value="ECO:0007669"/>
    <property type="project" value="InterPro"/>
</dbReference>
<dbReference type="GO" id="GO:0004984">
    <property type="term" value="F:olfactory receptor activity"/>
    <property type="evidence" value="ECO:0000318"/>
    <property type="project" value="GO_Central"/>
</dbReference>
<feature type="transmembrane region" description="Helical" evidence="10">
    <location>
        <begin position="117"/>
        <end position="137"/>
    </location>
</feature>
<sequence>MNFFQKKLAKGDFFKTLKFIASDVFQSKAVKMVLILLFLIHAIIYLLTIYFLLYVLEPKQFVNYATVFFAEFYPMLAILTVILKGKIIENLTDEIKIWAIENASKNLQSEINLKIKIITTFVIVNTLIAVSGGFLYMHPLPEDVNLFFALRLIRDYFPNHYTSLEFFYRMSFPIFAYLMTTHANQFLYYTQHINFQIKMFREVCLEVKAWKTVSPFENHLFYNKKYQTEIEQRLKFCIKRSQEFVKISVYKNKEIASFIPGFAICGLLLGVGLVFFLSNGKITWEYYLRMGFTSLGGVTTFLALVWTGQTTENITSDIERAINEIRWYNFNQSNKKMYLILVMNTMRERKIKFTEKYSVNYRLGLAIVRGIYSVISVVLSKYQH</sequence>
<keyword evidence="5 10" id="KW-0552">Olfaction</keyword>
<feature type="transmembrane region" description="Helical" evidence="10">
    <location>
        <begin position="61"/>
        <end position="83"/>
    </location>
</feature>
<proteinExistence type="inferred from homology"/>
<dbReference type="InParanoid" id="D6WJK9"/>
<feature type="transmembrane region" description="Helical" evidence="10">
    <location>
        <begin position="166"/>
        <end position="189"/>
    </location>
</feature>
<keyword evidence="8 10" id="KW-0675">Receptor</keyword>
<keyword evidence="12" id="KW-1185">Reference proteome</keyword>
<feature type="transmembrane region" description="Helical" evidence="10">
    <location>
        <begin position="359"/>
        <end position="379"/>
    </location>
</feature>
<dbReference type="PhylomeDB" id="D6WJK9"/>
<gene>
    <name evidence="11" type="primary">Or331</name>
    <name evidence="11" type="ORF">TcasGA2_TC030438</name>
</gene>